<dbReference type="InterPro" id="IPR016667">
    <property type="entry name" value="Caps_polysacc_synth_CpsB/CapC"/>
</dbReference>
<evidence type="ECO:0000256" key="1">
    <source>
        <dbReference type="ARBA" id="ARBA00005750"/>
    </source>
</evidence>
<dbReference type="EC" id="3.1.3.48" evidence="5"/>
<evidence type="ECO:0000256" key="2">
    <source>
        <dbReference type="ARBA" id="ARBA00022801"/>
    </source>
</evidence>
<name>A0ABV6J7R2_9BACL</name>
<dbReference type="Proteomes" id="UP001589818">
    <property type="component" value="Unassembled WGS sequence"/>
</dbReference>
<accession>A0ABV6J7R2</accession>
<evidence type="ECO:0000313" key="6">
    <source>
        <dbReference type="EMBL" id="MFC0390853.1"/>
    </source>
</evidence>
<dbReference type="PANTHER" id="PTHR39181:SF1">
    <property type="entry name" value="TYROSINE-PROTEIN PHOSPHATASE YWQE"/>
    <property type="match status" value="1"/>
</dbReference>
<evidence type="ECO:0000256" key="3">
    <source>
        <dbReference type="ARBA" id="ARBA00022912"/>
    </source>
</evidence>
<sequence>MIDLHCHLLHGLDDGPTSLDESLALARSAVNDGATTIYATPHYRAGRYDTEAKDIRERTDVLNAELIERHIPLRVLPGQEIRVYDGLLDDLEAGKLLPLGESSYLLLEFSASSVPVRFEDTLHELRIAGWTPIIAHPERNAELAAAPDRLMAMVDNGALCQVTSHSLTGRFGPKVKSAAIEMCRRNLIHFIASDSHNGTSRPFELRLAYETAENKLGLDTIAYYERNARAVVHNLKISPRPTIHRKRQLRLFAGWSPFKT</sequence>
<dbReference type="PANTHER" id="PTHR39181">
    <property type="entry name" value="TYROSINE-PROTEIN PHOSPHATASE YWQE"/>
    <property type="match status" value="1"/>
</dbReference>
<dbReference type="RefSeq" id="WP_204818457.1">
    <property type="nucleotide sequence ID" value="NZ_JANHOF010000004.1"/>
</dbReference>
<dbReference type="InterPro" id="IPR016195">
    <property type="entry name" value="Pol/histidinol_Pase-like"/>
</dbReference>
<dbReference type="EMBL" id="JBHLVF010000010">
    <property type="protein sequence ID" value="MFC0390853.1"/>
    <property type="molecule type" value="Genomic_DNA"/>
</dbReference>
<keyword evidence="3 5" id="KW-0904">Protein phosphatase</keyword>
<comment type="catalytic activity">
    <reaction evidence="4 5">
        <text>O-phospho-L-tyrosyl-[protein] + H2O = L-tyrosyl-[protein] + phosphate</text>
        <dbReference type="Rhea" id="RHEA:10684"/>
        <dbReference type="Rhea" id="RHEA-COMP:10136"/>
        <dbReference type="Rhea" id="RHEA-COMP:20101"/>
        <dbReference type="ChEBI" id="CHEBI:15377"/>
        <dbReference type="ChEBI" id="CHEBI:43474"/>
        <dbReference type="ChEBI" id="CHEBI:46858"/>
        <dbReference type="ChEBI" id="CHEBI:61978"/>
        <dbReference type="EC" id="3.1.3.48"/>
    </reaction>
</comment>
<gene>
    <name evidence="6" type="ORF">ACFFJ8_05655</name>
</gene>
<evidence type="ECO:0000256" key="5">
    <source>
        <dbReference type="PIRNR" id="PIRNR016557"/>
    </source>
</evidence>
<proteinExistence type="inferred from homology"/>
<evidence type="ECO:0000256" key="4">
    <source>
        <dbReference type="ARBA" id="ARBA00051722"/>
    </source>
</evidence>
<protein>
    <recommendedName>
        <fullName evidence="5">Tyrosine-protein phosphatase</fullName>
        <ecNumber evidence="5">3.1.3.48</ecNumber>
    </recommendedName>
</protein>
<dbReference type="Gene3D" id="3.20.20.140">
    <property type="entry name" value="Metal-dependent hydrolases"/>
    <property type="match status" value="1"/>
</dbReference>
<comment type="similarity">
    <text evidence="1 5">Belongs to the metallo-dependent hydrolases superfamily. CpsB/CapC family.</text>
</comment>
<comment type="caution">
    <text evidence="6">The sequence shown here is derived from an EMBL/GenBank/DDBJ whole genome shotgun (WGS) entry which is preliminary data.</text>
</comment>
<organism evidence="6 7">
    <name type="scientific">Paenibacillus mendelii</name>
    <dbReference type="NCBI Taxonomy" id="206163"/>
    <lineage>
        <taxon>Bacteria</taxon>
        <taxon>Bacillati</taxon>
        <taxon>Bacillota</taxon>
        <taxon>Bacilli</taxon>
        <taxon>Bacillales</taxon>
        <taxon>Paenibacillaceae</taxon>
        <taxon>Paenibacillus</taxon>
    </lineage>
</organism>
<keyword evidence="7" id="KW-1185">Reference proteome</keyword>
<dbReference type="Pfam" id="PF19567">
    <property type="entry name" value="CpsB_CapC"/>
    <property type="match status" value="1"/>
</dbReference>
<reference evidence="6 7" key="1">
    <citation type="submission" date="2024-09" db="EMBL/GenBank/DDBJ databases">
        <authorList>
            <person name="Sun Q."/>
            <person name="Mori K."/>
        </authorList>
    </citation>
    <scope>NUCLEOTIDE SEQUENCE [LARGE SCALE GENOMIC DNA]</scope>
    <source>
        <strain evidence="6 7">CCM 4839</strain>
    </source>
</reference>
<keyword evidence="2 5" id="KW-0378">Hydrolase</keyword>
<dbReference type="PIRSF" id="PIRSF016557">
    <property type="entry name" value="Caps_synth_CpsB"/>
    <property type="match status" value="1"/>
</dbReference>
<evidence type="ECO:0000313" key="7">
    <source>
        <dbReference type="Proteomes" id="UP001589818"/>
    </source>
</evidence>
<dbReference type="SUPFAM" id="SSF89550">
    <property type="entry name" value="PHP domain-like"/>
    <property type="match status" value="1"/>
</dbReference>